<proteinExistence type="predicted"/>
<evidence type="ECO:0000256" key="2">
    <source>
        <dbReference type="SAM" id="Phobius"/>
    </source>
</evidence>
<dbReference type="RefSeq" id="WP_090991735.1">
    <property type="nucleotide sequence ID" value="NZ_FOPP01000001.1"/>
</dbReference>
<keyword evidence="2" id="KW-0812">Transmembrane</keyword>
<feature type="region of interest" description="Disordered" evidence="1">
    <location>
        <begin position="577"/>
        <end position="597"/>
    </location>
</feature>
<gene>
    <name evidence="3" type="ORF">SAMN04489864_101251</name>
</gene>
<dbReference type="Proteomes" id="UP000199666">
    <property type="component" value="Unassembled WGS sequence"/>
</dbReference>
<accession>A0A1I2TFS2</accession>
<feature type="transmembrane region" description="Helical" evidence="2">
    <location>
        <begin position="12"/>
        <end position="32"/>
    </location>
</feature>
<evidence type="ECO:0000313" key="4">
    <source>
        <dbReference type="Proteomes" id="UP000199666"/>
    </source>
</evidence>
<reference evidence="3 4" key="1">
    <citation type="submission" date="2016-10" db="EMBL/GenBank/DDBJ databases">
        <authorList>
            <person name="de Groot N.N."/>
        </authorList>
    </citation>
    <scope>NUCLEOTIDE SEQUENCE [LARGE SCALE GENOMIC DNA]</scope>
    <source>
        <strain evidence="3 4">DSM 18684</strain>
    </source>
</reference>
<keyword evidence="4" id="KW-1185">Reference proteome</keyword>
<dbReference type="AlphaFoldDB" id="A0A1I2TFS2"/>
<evidence type="ECO:0008006" key="5">
    <source>
        <dbReference type="Google" id="ProtNLM"/>
    </source>
</evidence>
<dbReference type="EMBL" id="FOPP01000001">
    <property type="protein sequence ID" value="SFG61131.1"/>
    <property type="molecule type" value="Genomic_DNA"/>
</dbReference>
<name>A0A1I2TFS2_9SPHI</name>
<organism evidence="3 4">
    <name type="scientific">Pedobacter insulae</name>
    <dbReference type="NCBI Taxonomy" id="414048"/>
    <lineage>
        <taxon>Bacteria</taxon>
        <taxon>Pseudomonadati</taxon>
        <taxon>Bacteroidota</taxon>
        <taxon>Sphingobacteriia</taxon>
        <taxon>Sphingobacteriales</taxon>
        <taxon>Sphingobacteriaceae</taxon>
        <taxon>Pedobacter</taxon>
    </lineage>
</organism>
<evidence type="ECO:0000313" key="3">
    <source>
        <dbReference type="EMBL" id="SFG61131.1"/>
    </source>
</evidence>
<dbReference type="OrthoDB" id="814802at2"/>
<dbReference type="STRING" id="414048.SAMN04489864_101251"/>
<keyword evidence="2" id="KW-1133">Transmembrane helix</keyword>
<keyword evidence="2" id="KW-0472">Membrane</keyword>
<sequence length="597" mass="68280">MSDRKIGVRLLKWVLGIVLFGLLSAVAASWYISVKLKPLIRKEISELVNKSTNGLYRIEFTTIHTNFVTGSASIADVKIIPDTGVFKTLIAQKKAPNNLYYISLKNLSIKRFHPLAMYFNKEAKIDLILFDKPNVTMVNKHFEFNENRPPRPRRSPYDYISKLFKSLRIDLVNFRDANFKYVNNNDSIPEIDSVANLNVTLKDWLIDEQSSDDTSRLYLLKDIAINVNNYTYATPDSMYFLKLEQLDFSASSRKLNIKQFALEPRYSTADFAKVNGYARDRFTVKLNNLALDGLDLPAYIQKQELIAQQMHITDGLVSVYNDNSYPKREVNKTGKFPHQLLQALRAKLNIKKINLNNIDVSFAEFDRDSKQIGKLSFEKTSGVILNATNMPRVETQNPMMTANLESYMMGQGKLVVTFNFDLNSPVGAFDYQGALTNLDGKTLNQITKPLGMVLVKKGEIRKLDFAIKADENVAKGKVNFTYNDLSVALMKKEEGKERLVRQGLISFLANNLIIYSDNPSIDGKFTSATIHYKREITASFFNYIWKTLFQGVKYSVGVTPQKEAEIKAQIAKFEQMKSDRDERRFRRQLRKNKKVGP</sequence>
<protein>
    <recommendedName>
        <fullName evidence="5">DUF748 domain-containing protein</fullName>
    </recommendedName>
</protein>
<feature type="compositionally biased region" description="Basic residues" evidence="1">
    <location>
        <begin position="585"/>
        <end position="597"/>
    </location>
</feature>
<evidence type="ECO:0000256" key="1">
    <source>
        <dbReference type="SAM" id="MobiDB-lite"/>
    </source>
</evidence>